<evidence type="ECO:0000313" key="4">
    <source>
        <dbReference type="Proteomes" id="UP000286045"/>
    </source>
</evidence>
<feature type="compositionally biased region" description="Low complexity" evidence="1">
    <location>
        <begin position="1"/>
        <end position="13"/>
    </location>
</feature>
<sequence length="243" mass="26152">MPPTDTTPLLPQPSREQAPASQGDSHTWTGVHTFQPNGAEPDDDSGGSSAKARIARFFTPPHRPSTIKRVGFSMFYTVSHIFTLLNTALYWTVLVPAGHGGFKAPEIPSHRHGPSNATGIFYDPDKGLFEEDDIKAFSILNVWTITAVIAFVEVVFFNSIRRHSPVVGHVVGTMVASGLYLAWASIGKLATDHWGLFFLDPKLMGNSTGTAVAAGVGFVVAAPIILTYLHGLTAMREAITASH</sequence>
<reference evidence="3 4" key="1">
    <citation type="submission" date="2018-12" db="EMBL/GenBank/DDBJ databases">
        <title>Draft genome sequence of Xylaria grammica IHI A82.</title>
        <authorList>
            <person name="Buettner E."/>
            <person name="Kellner H."/>
        </authorList>
    </citation>
    <scope>NUCLEOTIDE SEQUENCE [LARGE SCALE GENOMIC DNA]</scope>
    <source>
        <strain evidence="3 4">IHI A82</strain>
    </source>
</reference>
<accession>A0A439CLY5</accession>
<keyword evidence="4" id="KW-1185">Reference proteome</keyword>
<feature type="compositionally biased region" description="Polar residues" evidence="1">
    <location>
        <begin position="19"/>
        <end position="36"/>
    </location>
</feature>
<protein>
    <submittedName>
        <fullName evidence="3">Uncharacterized protein</fullName>
    </submittedName>
</protein>
<feature type="transmembrane region" description="Helical" evidence="2">
    <location>
        <begin position="206"/>
        <end position="229"/>
    </location>
</feature>
<keyword evidence="2" id="KW-1133">Transmembrane helix</keyword>
<organism evidence="3 4">
    <name type="scientific">Xylaria grammica</name>
    <dbReference type="NCBI Taxonomy" id="363999"/>
    <lineage>
        <taxon>Eukaryota</taxon>
        <taxon>Fungi</taxon>
        <taxon>Dikarya</taxon>
        <taxon>Ascomycota</taxon>
        <taxon>Pezizomycotina</taxon>
        <taxon>Sordariomycetes</taxon>
        <taxon>Xylariomycetidae</taxon>
        <taxon>Xylariales</taxon>
        <taxon>Xylariaceae</taxon>
        <taxon>Xylaria</taxon>
    </lineage>
</organism>
<dbReference type="AlphaFoldDB" id="A0A439CLY5"/>
<feature type="region of interest" description="Disordered" evidence="1">
    <location>
        <begin position="1"/>
        <end position="50"/>
    </location>
</feature>
<keyword evidence="2" id="KW-0812">Transmembrane</keyword>
<feature type="transmembrane region" description="Helical" evidence="2">
    <location>
        <begin position="73"/>
        <end position="93"/>
    </location>
</feature>
<gene>
    <name evidence="3" type="ORF">EKO27_g11932</name>
</gene>
<evidence type="ECO:0000256" key="2">
    <source>
        <dbReference type="SAM" id="Phobius"/>
    </source>
</evidence>
<keyword evidence="2" id="KW-0472">Membrane</keyword>
<feature type="transmembrane region" description="Helical" evidence="2">
    <location>
        <begin position="166"/>
        <end position="186"/>
    </location>
</feature>
<dbReference type="Proteomes" id="UP000286045">
    <property type="component" value="Unassembled WGS sequence"/>
</dbReference>
<proteinExistence type="predicted"/>
<dbReference type="EMBL" id="RYZI01000905">
    <property type="protein sequence ID" value="RWA03173.1"/>
    <property type="molecule type" value="Genomic_DNA"/>
</dbReference>
<comment type="caution">
    <text evidence="3">The sequence shown here is derived from an EMBL/GenBank/DDBJ whole genome shotgun (WGS) entry which is preliminary data.</text>
</comment>
<evidence type="ECO:0000313" key="3">
    <source>
        <dbReference type="EMBL" id="RWA03173.1"/>
    </source>
</evidence>
<name>A0A439CLY5_9PEZI</name>
<evidence type="ECO:0000256" key="1">
    <source>
        <dbReference type="SAM" id="MobiDB-lite"/>
    </source>
</evidence>
<dbReference type="STRING" id="363999.A0A439CLY5"/>
<feature type="transmembrane region" description="Helical" evidence="2">
    <location>
        <begin position="136"/>
        <end position="157"/>
    </location>
</feature>